<dbReference type="Proteomes" id="UP000232693">
    <property type="component" value="Chromosome"/>
</dbReference>
<evidence type="ECO:0000313" key="17">
    <source>
        <dbReference type="Proteomes" id="UP000232693"/>
    </source>
</evidence>
<sequence>MTKPWSPTDFAAKVIEYYHAHGRKHLPWQNTKDPYKIWLSEIMLQQTQVTTVIPYFERFIQSFPTVTDLAQATDDQVMQHWSGLGYYSRARNLHKAAQIVESEYSGVFPQDPETIETLPGIGRSTAGAIASFAFGLPTAILDGNVKRVLARCYAIEGWPGNGKVLKALWKRAEANTPQQETAAYNQAMMDLGAVVCTRTKPDCTICPLSKHCLAYSNDSIEQYPGKKPKKARPSKSVYWLISIHQDKVLLHKRPPSGIWGGLWTLPEVVQSETTSGDLQTLEPFVHKFSHYDLQVQPLLVTSKADKALVEKNSHTSIMEPAQADWFSLNQLSEIGLPTPVSKLLMKLLEHS</sequence>
<dbReference type="NCBIfam" id="TIGR01084">
    <property type="entry name" value="mutY"/>
    <property type="match status" value="1"/>
</dbReference>
<dbReference type="InterPro" id="IPR003651">
    <property type="entry name" value="Endonuclease3_FeS-loop_motif"/>
</dbReference>
<keyword evidence="6" id="KW-0004">4Fe-4S</keyword>
<dbReference type="GO" id="GO:0032357">
    <property type="term" value="F:oxidized purine DNA binding"/>
    <property type="evidence" value="ECO:0007669"/>
    <property type="project" value="TreeGrafter"/>
</dbReference>
<comment type="function">
    <text evidence="2">Adenine glycosylase active on G-A mispairs. MutY also corrects error-prone DNA synthesis past GO lesions which are due to the oxidatively damaged form of guanine: 7,8-dihydro-8-oxoguanine (8-oxo-dGTP).</text>
</comment>
<dbReference type="GO" id="GO:0000701">
    <property type="term" value="F:purine-specific mismatch base pair DNA N-glycosylase activity"/>
    <property type="evidence" value="ECO:0007669"/>
    <property type="project" value="UniProtKB-EC"/>
</dbReference>
<dbReference type="AlphaFoldDB" id="A0A2K9A8V8"/>
<protein>
    <recommendedName>
        <fullName evidence="5 14">Adenine DNA glycosylase</fullName>
        <ecNumber evidence="4 14">3.2.2.31</ecNumber>
    </recommendedName>
</protein>
<dbReference type="InterPro" id="IPR003265">
    <property type="entry name" value="HhH-GPD_domain"/>
</dbReference>
<dbReference type="SUPFAM" id="SSF55811">
    <property type="entry name" value="Nudix"/>
    <property type="match status" value="1"/>
</dbReference>
<dbReference type="GO" id="GO:0006298">
    <property type="term" value="P:mismatch repair"/>
    <property type="evidence" value="ECO:0007669"/>
    <property type="project" value="TreeGrafter"/>
</dbReference>
<dbReference type="PANTHER" id="PTHR42944">
    <property type="entry name" value="ADENINE DNA GLYCOSYLASE"/>
    <property type="match status" value="1"/>
</dbReference>
<evidence type="ECO:0000259" key="15">
    <source>
        <dbReference type="SMART" id="SM00478"/>
    </source>
</evidence>
<dbReference type="SUPFAM" id="SSF48150">
    <property type="entry name" value="DNA-glycosylase"/>
    <property type="match status" value="1"/>
</dbReference>
<dbReference type="RefSeq" id="WP_106645768.1">
    <property type="nucleotide sequence ID" value="NZ_BMGO01000001.1"/>
</dbReference>
<keyword evidence="12" id="KW-0234">DNA repair</keyword>
<dbReference type="Gene3D" id="1.10.340.30">
    <property type="entry name" value="Hypothetical protein, domain 2"/>
    <property type="match status" value="1"/>
</dbReference>
<evidence type="ECO:0000256" key="11">
    <source>
        <dbReference type="ARBA" id="ARBA00023014"/>
    </source>
</evidence>
<dbReference type="CDD" id="cd00056">
    <property type="entry name" value="ENDO3c"/>
    <property type="match status" value="1"/>
</dbReference>
<gene>
    <name evidence="16" type="ORF">CW740_00790</name>
</gene>
<dbReference type="EMBL" id="CP025120">
    <property type="protein sequence ID" value="AUD77847.1"/>
    <property type="molecule type" value="Genomic_DNA"/>
</dbReference>
<keyword evidence="17" id="KW-1185">Reference proteome</keyword>
<dbReference type="SMART" id="SM00478">
    <property type="entry name" value="ENDO3c"/>
    <property type="match status" value="1"/>
</dbReference>
<dbReference type="CDD" id="cd03431">
    <property type="entry name" value="NUDIX_DNA_Glycosylase_C-MutY"/>
    <property type="match status" value="1"/>
</dbReference>
<dbReference type="Gene3D" id="3.90.79.10">
    <property type="entry name" value="Nucleoside Triphosphate Pyrophosphohydrolase"/>
    <property type="match status" value="1"/>
</dbReference>
<evidence type="ECO:0000256" key="3">
    <source>
        <dbReference type="ARBA" id="ARBA00008343"/>
    </source>
</evidence>
<evidence type="ECO:0000256" key="8">
    <source>
        <dbReference type="ARBA" id="ARBA00022763"/>
    </source>
</evidence>
<evidence type="ECO:0000256" key="5">
    <source>
        <dbReference type="ARBA" id="ARBA00022023"/>
    </source>
</evidence>
<organism evidence="16 17">
    <name type="scientific">Kangiella profundi</name>
    <dbReference type="NCBI Taxonomy" id="1561924"/>
    <lineage>
        <taxon>Bacteria</taxon>
        <taxon>Pseudomonadati</taxon>
        <taxon>Pseudomonadota</taxon>
        <taxon>Gammaproteobacteria</taxon>
        <taxon>Kangiellales</taxon>
        <taxon>Kangiellaceae</taxon>
        <taxon>Kangiella</taxon>
    </lineage>
</organism>
<evidence type="ECO:0000256" key="1">
    <source>
        <dbReference type="ARBA" id="ARBA00000843"/>
    </source>
</evidence>
<dbReference type="GO" id="GO:0006284">
    <property type="term" value="P:base-excision repair"/>
    <property type="evidence" value="ECO:0007669"/>
    <property type="project" value="UniProtKB-UniRule"/>
</dbReference>
<dbReference type="GO" id="GO:0051539">
    <property type="term" value="F:4 iron, 4 sulfur cluster binding"/>
    <property type="evidence" value="ECO:0007669"/>
    <property type="project" value="UniProtKB-UniRule"/>
</dbReference>
<dbReference type="InterPro" id="IPR004036">
    <property type="entry name" value="Endonuclease-III-like_CS2"/>
</dbReference>
<comment type="similarity">
    <text evidence="3 14">Belongs to the Nth/MutY family.</text>
</comment>
<dbReference type="InterPro" id="IPR029119">
    <property type="entry name" value="MutY_C"/>
</dbReference>
<dbReference type="PANTHER" id="PTHR42944:SF1">
    <property type="entry name" value="ADENINE DNA GLYCOSYLASE"/>
    <property type="match status" value="1"/>
</dbReference>
<name>A0A2K9A8V8_9GAMM</name>
<dbReference type="GO" id="GO:0035485">
    <property type="term" value="F:adenine/guanine mispair binding"/>
    <property type="evidence" value="ECO:0007669"/>
    <property type="project" value="TreeGrafter"/>
</dbReference>
<comment type="cofactor">
    <cofactor evidence="14">
        <name>[4Fe-4S] cluster</name>
        <dbReference type="ChEBI" id="CHEBI:49883"/>
    </cofactor>
    <text evidence="14">Binds 1 [4Fe-4S] cluster.</text>
</comment>
<evidence type="ECO:0000256" key="2">
    <source>
        <dbReference type="ARBA" id="ARBA00002933"/>
    </source>
</evidence>
<dbReference type="GO" id="GO:0046872">
    <property type="term" value="F:metal ion binding"/>
    <property type="evidence" value="ECO:0007669"/>
    <property type="project" value="UniProtKB-UniRule"/>
</dbReference>
<dbReference type="SMART" id="SM00525">
    <property type="entry name" value="FES"/>
    <property type="match status" value="1"/>
</dbReference>
<evidence type="ECO:0000256" key="6">
    <source>
        <dbReference type="ARBA" id="ARBA00022485"/>
    </source>
</evidence>
<dbReference type="InterPro" id="IPR023170">
    <property type="entry name" value="HhH_base_excis_C"/>
</dbReference>
<dbReference type="Pfam" id="PF00633">
    <property type="entry name" value="HHH"/>
    <property type="match status" value="1"/>
</dbReference>
<accession>A0A2K9A8V8</accession>
<dbReference type="NCBIfam" id="NF008132">
    <property type="entry name" value="PRK10880.1"/>
    <property type="match status" value="1"/>
</dbReference>
<dbReference type="GO" id="GO:0034039">
    <property type="term" value="F:8-oxo-7,8-dihydroguanine DNA N-glycosylase activity"/>
    <property type="evidence" value="ECO:0007669"/>
    <property type="project" value="TreeGrafter"/>
</dbReference>
<evidence type="ECO:0000256" key="13">
    <source>
        <dbReference type="ARBA" id="ARBA00023295"/>
    </source>
</evidence>
<dbReference type="InterPro" id="IPR000445">
    <property type="entry name" value="HhH_motif"/>
</dbReference>
<dbReference type="InterPro" id="IPR044298">
    <property type="entry name" value="MIG/MutY"/>
</dbReference>
<reference evidence="16 17" key="1">
    <citation type="submission" date="2017-12" db="EMBL/GenBank/DDBJ databases">
        <title>Kangiella profundi FT102 completed genome.</title>
        <authorList>
            <person name="Xu J."/>
            <person name="Wang J."/>
            <person name="Lu Y."/>
        </authorList>
    </citation>
    <scope>NUCLEOTIDE SEQUENCE [LARGE SCALE GENOMIC DNA]</scope>
    <source>
        <strain evidence="16 17">FT102</strain>
    </source>
</reference>
<dbReference type="OrthoDB" id="9802365at2"/>
<dbReference type="InterPro" id="IPR015797">
    <property type="entry name" value="NUDIX_hydrolase-like_dom_sf"/>
</dbReference>
<evidence type="ECO:0000256" key="12">
    <source>
        <dbReference type="ARBA" id="ARBA00023204"/>
    </source>
</evidence>
<dbReference type="KEGG" id="kpd:CW740_00790"/>
<proteinExistence type="inferred from homology"/>
<dbReference type="Gene3D" id="1.10.1670.10">
    <property type="entry name" value="Helix-hairpin-Helix base-excision DNA repair enzymes (C-terminal)"/>
    <property type="match status" value="1"/>
</dbReference>
<feature type="domain" description="HhH-GPD" evidence="15">
    <location>
        <begin position="43"/>
        <end position="194"/>
    </location>
</feature>
<dbReference type="PROSITE" id="PS01155">
    <property type="entry name" value="ENDONUCLEASE_III_2"/>
    <property type="match status" value="1"/>
</dbReference>
<dbReference type="EC" id="3.2.2.31" evidence="4 14"/>
<dbReference type="InterPro" id="IPR005760">
    <property type="entry name" value="A/G_AdeGlyc_MutY"/>
</dbReference>
<evidence type="ECO:0000256" key="4">
    <source>
        <dbReference type="ARBA" id="ARBA00012045"/>
    </source>
</evidence>
<evidence type="ECO:0000256" key="7">
    <source>
        <dbReference type="ARBA" id="ARBA00022723"/>
    </source>
</evidence>
<keyword evidence="13 14" id="KW-0326">Glycosidase</keyword>
<dbReference type="InterPro" id="IPR011257">
    <property type="entry name" value="DNA_glycosylase"/>
</dbReference>
<keyword evidence="10 14" id="KW-0408">Iron</keyword>
<keyword evidence="11" id="KW-0411">Iron-sulfur</keyword>
<evidence type="ECO:0000256" key="10">
    <source>
        <dbReference type="ARBA" id="ARBA00023004"/>
    </source>
</evidence>
<dbReference type="FunFam" id="1.10.340.30:FF:000002">
    <property type="entry name" value="Adenine DNA glycosylase"/>
    <property type="match status" value="1"/>
</dbReference>
<evidence type="ECO:0000256" key="14">
    <source>
        <dbReference type="RuleBase" id="RU365096"/>
    </source>
</evidence>
<dbReference type="Pfam" id="PF14815">
    <property type="entry name" value="NUDIX_4"/>
    <property type="match status" value="1"/>
</dbReference>
<evidence type="ECO:0000313" key="16">
    <source>
        <dbReference type="EMBL" id="AUD77847.1"/>
    </source>
</evidence>
<evidence type="ECO:0000256" key="9">
    <source>
        <dbReference type="ARBA" id="ARBA00022801"/>
    </source>
</evidence>
<keyword evidence="8 14" id="KW-0227">DNA damage</keyword>
<comment type="catalytic activity">
    <reaction evidence="1 14">
        <text>Hydrolyzes free adenine bases from 7,8-dihydro-8-oxoguanine:adenine mismatched double-stranded DNA, leaving an apurinic site.</text>
        <dbReference type="EC" id="3.2.2.31"/>
    </reaction>
</comment>
<dbReference type="Pfam" id="PF00730">
    <property type="entry name" value="HhH-GPD"/>
    <property type="match status" value="1"/>
</dbReference>
<keyword evidence="9" id="KW-0378">Hydrolase</keyword>
<keyword evidence="7" id="KW-0479">Metal-binding</keyword>